<dbReference type="PIRSF" id="PIRSF037260">
    <property type="entry name" value="UPF0223"/>
    <property type="match status" value="1"/>
</dbReference>
<dbReference type="EMBL" id="PPQW01000098">
    <property type="protein sequence ID" value="PNZ65879.1"/>
    <property type="molecule type" value="Genomic_DNA"/>
</dbReference>
<evidence type="ECO:0000256" key="1">
    <source>
        <dbReference type="HAMAP-Rule" id="MF_01041"/>
    </source>
</evidence>
<gene>
    <name evidence="3" type="ORF">CD158_10305</name>
    <name evidence="2" type="ORF">QYH67_01595</name>
</gene>
<dbReference type="Gene3D" id="1.10.220.80">
    <property type="entry name" value="BH2638-like"/>
    <property type="match status" value="1"/>
</dbReference>
<protein>
    <recommendedName>
        <fullName evidence="1">UPF0223 protein CD158_10305</fullName>
    </recommendedName>
</protein>
<dbReference type="SUPFAM" id="SSF158504">
    <property type="entry name" value="BH2638-like"/>
    <property type="match status" value="1"/>
</dbReference>
<dbReference type="EMBL" id="JAUHQC010000006">
    <property type="protein sequence ID" value="MDN4532281.1"/>
    <property type="molecule type" value="Genomic_DNA"/>
</dbReference>
<comment type="caution">
    <text evidence="3">The sequence shown here is derived from an EMBL/GenBank/DDBJ whole genome shotgun (WGS) entry which is preliminary data.</text>
</comment>
<accession>A0AAP8PMD1</accession>
<sequence>MEYQYPIDLDWSNEEMMRVVSFFNAIEAYYEDQVERETLMERYRQFKRIVPGKAEEKQTFKSFEKASGYSSYHAVKDAQNHPDQKMIGKNLK</sequence>
<dbReference type="InterPro" id="IPR007920">
    <property type="entry name" value="UPF0223"/>
</dbReference>
<reference evidence="2" key="2">
    <citation type="submission" date="2023-07" db="EMBL/GenBank/DDBJ databases">
        <title>Evaluation of the beneficial properties of pineapple isolates.</title>
        <authorList>
            <person name="Adefiranye O."/>
        </authorList>
    </citation>
    <scope>NUCLEOTIDE SEQUENCE</scope>
    <source>
        <strain evidence="2">PAPLE_T1</strain>
    </source>
</reference>
<organism evidence="3 4">
    <name type="scientific">Staphylococcus auricularis</name>
    <dbReference type="NCBI Taxonomy" id="29379"/>
    <lineage>
        <taxon>Bacteria</taxon>
        <taxon>Bacillati</taxon>
        <taxon>Bacillota</taxon>
        <taxon>Bacilli</taxon>
        <taxon>Bacillales</taxon>
        <taxon>Staphylococcaceae</taxon>
        <taxon>Staphylococcus</taxon>
    </lineage>
</organism>
<dbReference type="Pfam" id="PF05256">
    <property type="entry name" value="UPF0223"/>
    <property type="match status" value="1"/>
</dbReference>
<dbReference type="InterPro" id="IPR023324">
    <property type="entry name" value="BH2638-like_sf"/>
</dbReference>
<dbReference type="NCBIfam" id="NF003353">
    <property type="entry name" value="PRK04387.1"/>
    <property type="match status" value="1"/>
</dbReference>
<proteinExistence type="inferred from homology"/>
<name>A0AAP8PMD1_9STAP</name>
<dbReference type="HAMAP" id="MF_01041">
    <property type="entry name" value="UPF0223"/>
    <property type="match status" value="1"/>
</dbReference>
<dbReference type="RefSeq" id="WP_059106638.1">
    <property type="nucleotide sequence ID" value="NZ_AP024589.1"/>
</dbReference>
<evidence type="ECO:0000313" key="3">
    <source>
        <dbReference type="EMBL" id="PNZ65879.1"/>
    </source>
</evidence>
<evidence type="ECO:0000313" key="4">
    <source>
        <dbReference type="Proteomes" id="UP000242470"/>
    </source>
</evidence>
<dbReference type="AlphaFoldDB" id="A0AAP8PMD1"/>
<evidence type="ECO:0000313" key="2">
    <source>
        <dbReference type="EMBL" id="MDN4532281.1"/>
    </source>
</evidence>
<reference evidence="3 4" key="1">
    <citation type="submission" date="2017-08" db="EMBL/GenBank/DDBJ databases">
        <title>Draft genome sequences of 64 type strains of genus Staph aureus.</title>
        <authorList>
            <person name="Cole K."/>
            <person name="Golubchik T."/>
            <person name="Russell J."/>
            <person name="Foster D."/>
            <person name="Llewelyn M."/>
            <person name="Wilson D."/>
            <person name="Crook D."/>
            <person name="Paul J."/>
        </authorList>
    </citation>
    <scope>NUCLEOTIDE SEQUENCE [LARGE SCALE GENOMIC DNA]</scope>
    <source>
        <strain evidence="3 4">NCTC 12101</strain>
    </source>
</reference>
<comment type="similarity">
    <text evidence="1">Belongs to the UPF0223 family.</text>
</comment>
<dbReference type="GeneID" id="64982546"/>
<dbReference type="Proteomes" id="UP001171687">
    <property type="component" value="Unassembled WGS sequence"/>
</dbReference>
<dbReference type="Proteomes" id="UP000242470">
    <property type="component" value="Unassembled WGS sequence"/>
</dbReference>